<organism evidence="2 3">
    <name type="scientific">Rhizobium leguminosarum bv. trifolii (strain WSM1325)</name>
    <dbReference type="NCBI Taxonomy" id="395491"/>
    <lineage>
        <taxon>Bacteria</taxon>
        <taxon>Pseudomonadati</taxon>
        <taxon>Pseudomonadota</taxon>
        <taxon>Alphaproteobacteria</taxon>
        <taxon>Hyphomicrobiales</taxon>
        <taxon>Rhizobiaceae</taxon>
        <taxon>Rhizobium/Agrobacterium group</taxon>
        <taxon>Rhizobium</taxon>
    </lineage>
</organism>
<sequence precursor="true">MKRLNRKLVIILLLVWLLPGMLAVFVRMAGFNFLPSIEWTSKTNNLSIAAGLLPAAFLSWVAWKAMDVTPVGDGKAAIAMFSAPIFAYLLGKNLFAVALPMTLAMVAGHQVELPFTVAHPDRWGDSKCPTPVELEGLPFLFDTIAVSETMSG</sequence>
<evidence type="ECO:0000256" key="1">
    <source>
        <dbReference type="SAM" id="Phobius"/>
    </source>
</evidence>
<accession>C6ARF3</accession>
<protein>
    <recommendedName>
        <fullName evidence="4">Transmembrane protein</fullName>
    </recommendedName>
</protein>
<evidence type="ECO:0008006" key="4">
    <source>
        <dbReference type="Google" id="ProtNLM"/>
    </source>
</evidence>
<dbReference type="HOGENOM" id="CLU_123348_0_0_5"/>
<evidence type="ECO:0000313" key="3">
    <source>
        <dbReference type="Proteomes" id="UP000002256"/>
    </source>
</evidence>
<feature type="transmembrane region" description="Helical" evidence="1">
    <location>
        <begin position="78"/>
        <end position="99"/>
    </location>
</feature>
<keyword evidence="1" id="KW-0472">Membrane</keyword>
<feature type="transmembrane region" description="Helical" evidence="1">
    <location>
        <begin position="47"/>
        <end position="66"/>
    </location>
</feature>
<dbReference type="Proteomes" id="UP000002256">
    <property type="component" value="Chromosome"/>
</dbReference>
<dbReference type="AlphaFoldDB" id="C6ARF3"/>
<name>C6ARF3_RHILS</name>
<evidence type="ECO:0000313" key="2">
    <source>
        <dbReference type="EMBL" id="ACS55103.1"/>
    </source>
</evidence>
<dbReference type="EMBL" id="CP001622">
    <property type="protein sequence ID" value="ACS55103.1"/>
    <property type="molecule type" value="Genomic_DNA"/>
</dbReference>
<dbReference type="KEGG" id="rlg:Rleg_0804"/>
<gene>
    <name evidence="2" type="ordered locus">Rleg_0804</name>
</gene>
<keyword evidence="1" id="KW-0812">Transmembrane</keyword>
<keyword evidence="1" id="KW-1133">Transmembrane helix</keyword>
<proteinExistence type="predicted"/>
<reference evidence="2 3" key="1">
    <citation type="journal article" date="2010" name="Stand. Genomic Sci.">
        <title>Complete genome sequence of Rhizobium leguminosarum bv. trifolii strain WSM1325, an effective microsymbiont of annual Mediterranean clovers.</title>
        <authorList>
            <person name="Reeve W."/>
            <person name="O'Hara G."/>
            <person name="Chain P."/>
            <person name="Ardley J."/>
            <person name="Brau L."/>
            <person name="Nandesena K."/>
            <person name="Tiwari R."/>
            <person name="Copeland A."/>
            <person name="Nolan M."/>
            <person name="Han C."/>
            <person name="Brettin T."/>
            <person name="Land M."/>
            <person name="Ovchinikova G."/>
            <person name="Ivanova N."/>
            <person name="Mavromatis K."/>
            <person name="Markowitz V."/>
            <person name="Kyrpides N."/>
            <person name="Melino V."/>
            <person name="Denton M."/>
            <person name="Yates R."/>
            <person name="Howieson J."/>
        </authorList>
    </citation>
    <scope>NUCLEOTIDE SEQUENCE [LARGE SCALE GENOMIC DNA]</scope>
    <source>
        <strain evidence="2 3">WSM1325</strain>
    </source>
</reference>